<reference evidence="10 11" key="1">
    <citation type="journal article" date="2014" name="Mol. Plant">
        <title>Chromosome Scale Genome Assembly and Transcriptome Profiling of Nannochloropsis gaditana in Nitrogen Depletion.</title>
        <authorList>
            <person name="Corteggiani Carpinelli E."/>
            <person name="Telatin A."/>
            <person name="Vitulo N."/>
            <person name="Forcato C."/>
            <person name="D'Angelo M."/>
            <person name="Schiavon R."/>
            <person name="Vezzi A."/>
            <person name="Giacometti G.M."/>
            <person name="Morosinotto T."/>
            <person name="Valle G."/>
        </authorList>
    </citation>
    <scope>NUCLEOTIDE SEQUENCE [LARGE SCALE GENOMIC DNA]</scope>
    <source>
        <strain evidence="10 11">B-31</strain>
    </source>
</reference>
<dbReference type="GO" id="GO:0046872">
    <property type="term" value="F:metal ion binding"/>
    <property type="evidence" value="ECO:0007669"/>
    <property type="project" value="UniProtKB-KW"/>
</dbReference>
<evidence type="ECO:0000256" key="1">
    <source>
        <dbReference type="ARBA" id="ARBA00001946"/>
    </source>
</evidence>
<keyword evidence="6" id="KW-0547">Nucleotide-binding</keyword>
<evidence type="ECO:0000313" key="10">
    <source>
        <dbReference type="EMBL" id="EWM22018.1"/>
    </source>
</evidence>
<comment type="cofactor">
    <cofactor evidence="1">
        <name>Mg(2+)</name>
        <dbReference type="ChEBI" id="CHEBI:18420"/>
    </cofactor>
</comment>
<evidence type="ECO:0000256" key="8">
    <source>
        <dbReference type="ARBA" id="ARBA00022842"/>
    </source>
</evidence>
<protein>
    <recommendedName>
        <fullName evidence="9">Selenoprotein O</fullName>
    </recommendedName>
</protein>
<comment type="similarity">
    <text evidence="2">Belongs to the SELO family.</text>
</comment>
<organism evidence="10 11">
    <name type="scientific">Nannochloropsis gaditana</name>
    <dbReference type="NCBI Taxonomy" id="72520"/>
    <lineage>
        <taxon>Eukaryota</taxon>
        <taxon>Sar</taxon>
        <taxon>Stramenopiles</taxon>
        <taxon>Ochrophyta</taxon>
        <taxon>Eustigmatophyceae</taxon>
        <taxon>Eustigmatales</taxon>
        <taxon>Monodopsidaceae</taxon>
        <taxon>Nannochloropsis</taxon>
    </lineage>
</organism>
<name>W7TER6_9STRA</name>
<keyword evidence="11" id="KW-1185">Reference proteome</keyword>
<keyword evidence="7" id="KW-0067">ATP-binding</keyword>
<sequence length="275" mass="29632">MHLHTAFPFTSRVSCMPGTTGRAPGTLLSSFQTFLLTAALLLARPQPAASRSSRRLPKTAPLQTLALARPFLSVASRIGAHRPSVTSFARWSAAFQYFSAHSVFPTMRSEAVRAASDSARQAPGHSIPAASRPQPKTYTLETLPFDNLALRSLPLDPQPENFIRPVPNSVYSRVEPEPLKNPVLVALSPDALTDLLSLDPSELKREEDLAAYLGGNKRLPGSETYAHCYAGHQFGAFSGQLGDGAAISLGEVVGERGERCEIQLKGAGPTPYSRR</sequence>
<keyword evidence="4" id="KW-0548">Nucleotidyltransferase</keyword>
<dbReference type="GO" id="GO:0016779">
    <property type="term" value="F:nucleotidyltransferase activity"/>
    <property type="evidence" value="ECO:0007669"/>
    <property type="project" value="UniProtKB-KW"/>
</dbReference>
<dbReference type="InterPro" id="IPR003846">
    <property type="entry name" value="SelO"/>
</dbReference>
<evidence type="ECO:0000256" key="5">
    <source>
        <dbReference type="ARBA" id="ARBA00022723"/>
    </source>
</evidence>
<gene>
    <name evidence="10" type="ORF">Naga_100361g6</name>
</gene>
<dbReference type="GO" id="GO:0005524">
    <property type="term" value="F:ATP binding"/>
    <property type="evidence" value="ECO:0007669"/>
    <property type="project" value="UniProtKB-KW"/>
</dbReference>
<comment type="caution">
    <text evidence="10">The sequence shown here is derived from an EMBL/GenBank/DDBJ whole genome shotgun (WGS) entry which is preliminary data.</text>
</comment>
<dbReference type="PANTHER" id="PTHR12153">
    <property type="entry name" value="SELENOPROTEIN O"/>
    <property type="match status" value="1"/>
</dbReference>
<proteinExistence type="inferred from homology"/>
<dbReference type="OrthoDB" id="10254721at2759"/>
<dbReference type="Proteomes" id="UP000019335">
    <property type="component" value="Unassembled WGS sequence"/>
</dbReference>
<evidence type="ECO:0000256" key="4">
    <source>
        <dbReference type="ARBA" id="ARBA00022695"/>
    </source>
</evidence>
<dbReference type="Pfam" id="PF02696">
    <property type="entry name" value="SelO"/>
    <property type="match status" value="1"/>
</dbReference>
<evidence type="ECO:0000256" key="2">
    <source>
        <dbReference type="ARBA" id="ARBA00009747"/>
    </source>
</evidence>
<evidence type="ECO:0000256" key="9">
    <source>
        <dbReference type="ARBA" id="ARBA00031547"/>
    </source>
</evidence>
<dbReference type="EMBL" id="AZIL01002291">
    <property type="protein sequence ID" value="EWM22018.1"/>
    <property type="molecule type" value="Genomic_DNA"/>
</dbReference>
<keyword evidence="8" id="KW-0460">Magnesium</keyword>
<evidence type="ECO:0000256" key="7">
    <source>
        <dbReference type="ARBA" id="ARBA00022840"/>
    </source>
</evidence>
<evidence type="ECO:0000256" key="3">
    <source>
        <dbReference type="ARBA" id="ARBA00022679"/>
    </source>
</evidence>
<evidence type="ECO:0000313" key="11">
    <source>
        <dbReference type="Proteomes" id="UP000019335"/>
    </source>
</evidence>
<accession>W7TER6</accession>
<evidence type="ECO:0000256" key="6">
    <source>
        <dbReference type="ARBA" id="ARBA00022741"/>
    </source>
</evidence>
<dbReference type="AlphaFoldDB" id="W7TER6"/>
<keyword evidence="5" id="KW-0479">Metal-binding</keyword>
<dbReference type="PANTHER" id="PTHR12153:SF15">
    <property type="entry name" value="PROTEIN ADENYLYLTRANSFERASE SELO, MITOCHONDRIAL"/>
    <property type="match status" value="1"/>
</dbReference>
<keyword evidence="3" id="KW-0808">Transferase</keyword>